<feature type="region of interest" description="Disordered" evidence="1">
    <location>
        <begin position="169"/>
        <end position="226"/>
    </location>
</feature>
<evidence type="ECO:0000256" key="1">
    <source>
        <dbReference type="SAM" id="MobiDB-lite"/>
    </source>
</evidence>
<feature type="compositionally biased region" description="Low complexity" evidence="1">
    <location>
        <begin position="71"/>
        <end position="80"/>
    </location>
</feature>
<sequence>MGCASSTTKVEAETWASPRPANAKSDPGPSDKPPPPHGPSSDDSTQVLKVAVPTRDFDEAEQPDPVAEPIASSLSPSPAVVLPPPETATTPLLPASRPNLPTPIDPSQSAPSPPFSSPPQPAPSLTTTGSPSRPLPGYITSSMVSIPGAAQVEEVAPVLAAVPSDAFKAAAGAGDDEPDTRATGGSMTGRRPSRQLTDPAPAASESGEEGFFVRGAQPNRTLAPEGEKTIVSISSLDSLDLGDDEGEFHAAAGAVVRGGVVHRAGYDDGAAIEGARSAGGSEAEGLPGAIAGDDEAEEKEGSGVVAEEKEETPSFATQTKKHSKATLLMDSGDPFLDSSYIAENVDPL</sequence>
<accession>A0A4P9WA55</accession>
<feature type="compositionally biased region" description="Pro residues" evidence="1">
    <location>
        <begin position="111"/>
        <end position="122"/>
    </location>
</feature>
<feature type="region of interest" description="Disordered" evidence="1">
    <location>
        <begin position="1"/>
        <end position="141"/>
    </location>
</feature>
<protein>
    <submittedName>
        <fullName evidence="2">Uncharacterized protein</fullName>
    </submittedName>
</protein>
<feature type="region of interest" description="Disordered" evidence="1">
    <location>
        <begin position="276"/>
        <end position="321"/>
    </location>
</feature>
<dbReference type="Proteomes" id="UP000269721">
    <property type="component" value="Unassembled WGS sequence"/>
</dbReference>
<keyword evidence="3" id="KW-1185">Reference proteome</keyword>
<gene>
    <name evidence="2" type="ORF">BDK51DRAFT_38797</name>
</gene>
<name>A0A4P9WA55_9FUNG</name>
<evidence type="ECO:0000313" key="2">
    <source>
        <dbReference type="EMBL" id="RKO87116.1"/>
    </source>
</evidence>
<proteinExistence type="predicted"/>
<feature type="compositionally biased region" description="Low complexity" evidence="1">
    <location>
        <begin position="276"/>
        <end position="285"/>
    </location>
</feature>
<evidence type="ECO:0000313" key="3">
    <source>
        <dbReference type="Proteomes" id="UP000269721"/>
    </source>
</evidence>
<reference evidence="3" key="1">
    <citation type="journal article" date="2018" name="Nat. Microbiol.">
        <title>Leveraging single-cell genomics to expand the fungal tree of life.</title>
        <authorList>
            <person name="Ahrendt S.R."/>
            <person name="Quandt C.A."/>
            <person name="Ciobanu D."/>
            <person name="Clum A."/>
            <person name="Salamov A."/>
            <person name="Andreopoulos B."/>
            <person name="Cheng J.F."/>
            <person name="Woyke T."/>
            <person name="Pelin A."/>
            <person name="Henrissat B."/>
            <person name="Reynolds N.K."/>
            <person name="Benny G.L."/>
            <person name="Smith M.E."/>
            <person name="James T.Y."/>
            <person name="Grigoriev I.V."/>
        </authorList>
    </citation>
    <scope>NUCLEOTIDE SEQUENCE [LARGE SCALE GENOMIC DNA]</scope>
</reference>
<dbReference type="AlphaFoldDB" id="A0A4P9WA55"/>
<organism evidence="2 3">
    <name type="scientific">Blyttiomyces helicus</name>
    <dbReference type="NCBI Taxonomy" id="388810"/>
    <lineage>
        <taxon>Eukaryota</taxon>
        <taxon>Fungi</taxon>
        <taxon>Fungi incertae sedis</taxon>
        <taxon>Chytridiomycota</taxon>
        <taxon>Chytridiomycota incertae sedis</taxon>
        <taxon>Chytridiomycetes</taxon>
        <taxon>Chytridiomycetes incertae sedis</taxon>
        <taxon>Blyttiomyces</taxon>
    </lineage>
</organism>
<dbReference type="EMBL" id="KZ997671">
    <property type="protein sequence ID" value="RKO87116.1"/>
    <property type="molecule type" value="Genomic_DNA"/>
</dbReference>